<dbReference type="InterPro" id="IPR005119">
    <property type="entry name" value="LysR_subst-bd"/>
</dbReference>
<dbReference type="InterPro" id="IPR058163">
    <property type="entry name" value="LysR-type_TF_proteobact-type"/>
</dbReference>
<feature type="domain" description="HTH lysR-type" evidence="5">
    <location>
        <begin position="7"/>
        <end position="64"/>
    </location>
</feature>
<keyword evidence="3" id="KW-0238">DNA-binding</keyword>
<reference evidence="6 7" key="1">
    <citation type="journal article" date="2013" name="Int. J. Syst. Evol. Microbiol.">
        <title>Roseomonas aerophila sp. nov., isolated from air.</title>
        <authorList>
            <person name="Kim S.J."/>
            <person name="Weon H.Y."/>
            <person name="Ahn J.H."/>
            <person name="Hong S.B."/>
            <person name="Seok S.J."/>
            <person name="Whang K.S."/>
            <person name="Kwon S.W."/>
        </authorList>
    </citation>
    <scope>NUCLEOTIDE SEQUENCE [LARGE SCALE GENOMIC DNA]</scope>
    <source>
        <strain evidence="6 7">NBRC 108923</strain>
    </source>
</reference>
<dbReference type="SUPFAM" id="SSF46785">
    <property type="entry name" value="Winged helix' DNA-binding domain"/>
    <property type="match status" value="1"/>
</dbReference>
<dbReference type="Pfam" id="PF03466">
    <property type="entry name" value="LysR_substrate"/>
    <property type="match status" value="1"/>
</dbReference>
<dbReference type="PANTHER" id="PTHR30537">
    <property type="entry name" value="HTH-TYPE TRANSCRIPTIONAL REGULATOR"/>
    <property type="match status" value="1"/>
</dbReference>
<evidence type="ECO:0000259" key="5">
    <source>
        <dbReference type="PROSITE" id="PS50931"/>
    </source>
</evidence>
<evidence type="ECO:0000313" key="6">
    <source>
        <dbReference type="EMBL" id="MBC9205207.1"/>
    </source>
</evidence>
<dbReference type="Gene3D" id="3.40.190.290">
    <property type="match status" value="1"/>
</dbReference>
<dbReference type="InterPro" id="IPR036388">
    <property type="entry name" value="WH-like_DNA-bd_sf"/>
</dbReference>
<dbReference type="InterPro" id="IPR000847">
    <property type="entry name" value="LysR_HTH_N"/>
</dbReference>
<dbReference type="EMBL" id="JACTVA010000001">
    <property type="protein sequence ID" value="MBC9205207.1"/>
    <property type="molecule type" value="Genomic_DNA"/>
</dbReference>
<protein>
    <submittedName>
        <fullName evidence="6">LysR family transcriptional regulator</fullName>
    </submittedName>
</protein>
<evidence type="ECO:0000256" key="3">
    <source>
        <dbReference type="ARBA" id="ARBA00023125"/>
    </source>
</evidence>
<organism evidence="6 7">
    <name type="scientific">Teichococcus aerophilus</name>
    <dbReference type="NCBI Taxonomy" id="1224513"/>
    <lineage>
        <taxon>Bacteria</taxon>
        <taxon>Pseudomonadati</taxon>
        <taxon>Pseudomonadota</taxon>
        <taxon>Alphaproteobacteria</taxon>
        <taxon>Acetobacterales</taxon>
        <taxon>Roseomonadaceae</taxon>
        <taxon>Roseomonas</taxon>
    </lineage>
</organism>
<evidence type="ECO:0000256" key="2">
    <source>
        <dbReference type="ARBA" id="ARBA00023015"/>
    </source>
</evidence>
<dbReference type="Pfam" id="PF00126">
    <property type="entry name" value="HTH_1"/>
    <property type="match status" value="1"/>
</dbReference>
<sequence>MGGNAVESLRAMRVFVTVVQNGSLSSAGRLLGMSPASVSRNLQTLEEELGARLVHRTSRRLTLTEAGELYARQAEQILHQVEEANASVSSLELQPRGTLRVHSRMLVGQQYIVPALPRFLAAHPEVRVDLSLSNTPVDLIERNVDVDIRIGKLVDSALMVRKLVNSERIVCATPGYLASHPAPREPMDLMRQNCLTYRVNMGRTVRRFMDKAGGLTEVPVDGTFRTDNGPAVVAAAQSGIGIALLPDWSIHRELRSGQLVRLFPEYTVSYSEFENGIYAVYLQTRHMPAKLRAFLDFLAALFREEVPHPVLQEAREDTVLLSCASRLGFSRE</sequence>
<keyword evidence="2" id="KW-0805">Transcription regulation</keyword>
<dbReference type="SUPFAM" id="SSF53850">
    <property type="entry name" value="Periplasmic binding protein-like II"/>
    <property type="match status" value="1"/>
</dbReference>
<evidence type="ECO:0000313" key="7">
    <source>
        <dbReference type="Proteomes" id="UP000626026"/>
    </source>
</evidence>
<dbReference type="PANTHER" id="PTHR30537:SF5">
    <property type="entry name" value="HTH-TYPE TRANSCRIPTIONAL ACTIVATOR TTDR-RELATED"/>
    <property type="match status" value="1"/>
</dbReference>
<dbReference type="CDD" id="cd08422">
    <property type="entry name" value="PBP2_CrgA_like"/>
    <property type="match status" value="1"/>
</dbReference>
<comment type="similarity">
    <text evidence="1">Belongs to the LysR transcriptional regulatory family.</text>
</comment>
<keyword evidence="7" id="KW-1185">Reference proteome</keyword>
<dbReference type="Proteomes" id="UP000626026">
    <property type="component" value="Unassembled WGS sequence"/>
</dbReference>
<dbReference type="Gene3D" id="1.10.10.10">
    <property type="entry name" value="Winged helix-like DNA-binding domain superfamily/Winged helix DNA-binding domain"/>
    <property type="match status" value="1"/>
</dbReference>
<keyword evidence="4" id="KW-0804">Transcription</keyword>
<dbReference type="PROSITE" id="PS50931">
    <property type="entry name" value="HTH_LYSR"/>
    <property type="match status" value="1"/>
</dbReference>
<name>A0ABR7RGC1_9PROT</name>
<evidence type="ECO:0000256" key="1">
    <source>
        <dbReference type="ARBA" id="ARBA00009437"/>
    </source>
</evidence>
<accession>A0ABR7RGC1</accession>
<proteinExistence type="inferred from homology"/>
<dbReference type="InterPro" id="IPR036390">
    <property type="entry name" value="WH_DNA-bd_sf"/>
</dbReference>
<comment type="caution">
    <text evidence="6">The sequence shown here is derived from an EMBL/GenBank/DDBJ whole genome shotgun (WGS) entry which is preliminary data.</text>
</comment>
<evidence type="ECO:0000256" key="4">
    <source>
        <dbReference type="ARBA" id="ARBA00023163"/>
    </source>
</evidence>
<gene>
    <name evidence="6" type="ORF">IBL26_00050</name>
</gene>